<gene>
    <name evidence="5" type="ORF">N869_09660</name>
</gene>
<dbReference type="PANTHER" id="PTHR30055">
    <property type="entry name" value="HTH-TYPE TRANSCRIPTIONAL REGULATOR RUTR"/>
    <property type="match status" value="1"/>
</dbReference>
<protein>
    <submittedName>
        <fullName evidence="5">TetR family transcriptional regulator</fullName>
    </submittedName>
</protein>
<dbReference type="Pfam" id="PF00440">
    <property type="entry name" value="TetR_N"/>
    <property type="match status" value="1"/>
</dbReference>
<dbReference type="GO" id="GO:0000976">
    <property type="term" value="F:transcription cis-regulatory region binding"/>
    <property type="evidence" value="ECO:0007669"/>
    <property type="project" value="TreeGrafter"/>
</dbReference>
<accession>A0A0A0C0S5</accession>
<keyword evidence="6" id="KW-1185">Reference proteome</keyword>
<sequence>MSQVTPATEPDQDAVPTPDGRSARWDAHRNRRRTDLARAARKAVHRHGPEVSMDEIAATAGTSKSIVYRYFTDKAGLQRAVGELVVAQMHDELDRAVRAAGTPRDALRSMIDVYLGMVEHSPHVYHFVTSPVSQDASVPLGHFLDAVAGLIAEPVARVLGTGPAHPMGAEVWAAGAVGFVRGAGDWWLDHHDEPDAPTRTELAERLTTWLWAGPVSSFTRRDRTTPPSLDDEEQP</sequence>
<dbReference type="InterPro" id="IPR001647">
    <property type="entry name" value="HTH_TetR"/>
</dbReference>
<keyword evidence="1 2" id="KW-0238">DNA-binding</keyword>
<dbReference type="SUPFAM" id="SSF46689">
    <property type="entry name" value="Homeodomain-like"/>
    <property type="match status" value="1"/>
</dbReference>
<feature type="compositionally biased region" description="Basic and acidic residues" evidence="3">
    <location>
        <begin position="21"/>
        <end position="31"/>
    </location>
</feature>
<evidence type="ECO:0000256" key="2">
    <source>
        <dbReference type="PROSITE-ProRule" id="PRU00335"/>
    </source>
</evidence>
<dbReference type="InterPro" id="IPR036271">
    <property type="entry name" value="Tet_transcr_reg_TetR-rel_C_sf"/>
</dbReference>
<dbReference type="GO" id="GO:0003700">
    <property type="term" value="F:DNA-binding transcription factor activity"/>
    <property type="evidence" value="ECO:0007669"/>
    <property type="project" value="TreeGrafter"/>
</dbReference>
<reference evidence="5 6" key="1">
    <citation type="submission" date="2013-08" db="EMBL/GenBank/DDBJ databases">
        <title>Genome sequencing of Cellulomonas bogoriensis 69B4.</title>
        <authorList>
            <person name="Chen F."/>
            <person name="Li Y."/>
            <person name="Wang G."/>
        </authorList>
    </citation>
    <scope>NUCLEOTIDE SEQUENCE [LARGE SCALE GENOMIC DNA]</scope>
    <source>
        <strain evidence="5 6">69B4</strain>
    </source>
</reference>
<evidence type="ECO:0000313" key="6">
    <source>
        <dbReference type="Proteomes" id="UP000054314"/>
    </source>
</evidence>
<evidence type="ECO:0000259" key="4">
    <source>
        <dbReference type="PROSITE" id="PS50977"/>
    </source>
</evidence>
<dbReference type="InterPro" id="IPR009057">
    <property type="entry name" value="Homeodomain-like_sf"/>
</dbReference>
<dbReference type="SUPFAM" id="SSF48498">
    <property type="entry name" value="Tetracyclin repressor-like, C-terminal domain"/>
    <property type="match status" value="1"/>
</dbReference>
<evidence type="ECO:0000313" key="5">
    <source>
        <dbReference type="EMBL" id="KGM13796.1"/>
    </source>
</evidence>
<feature type="domain" description="HTH tetR-type" evidence="4">
    <location>
        <begin position="30"/>
        <end position="89"/>
    </location>
</feature>
<feature type="DNA-binding region" description="H-T-H motif" evidence="2">
    <location>
        <begin position="52"/>
        <end position="71"/>
    </location>
</feature>
<proteinExistence type="predicted"/>
<evidence type="ECO:0000256" key="3">
    <source>
        <dbReference type="SAM" id="MobiDB-lite"/>
    </source>
</evidence>
<dbReference type="PROSITE" id="PS50977">
    <property type="entry name" value="HTH_TETR_2"/>
    <property type="match status" value="1"/>
</dbReference>
<dbReference type="Gene3D" id="1.10.357.10">
    <property type="entry name" value="Tetracycline Repressor, domain 2"/>
    <property type="match status" value="1"/>
</dbReference>
<dbReference type="RefSeq" id="WP_035058304.1">
    <property type="nucleotide sequence ID" value="NZ_AXCZ01000024.1"/>
</dbReference>
<dbReference type="PANTHER" id="PTHR30055:SF227">
    <property type="entry name" value="TRANSCRIPTIONAL REGULATORY PROTEIN (PROBABLY TETR-FAMILY)-RELATED"/>
    <property type="match status" value="1"/>
</dbReference>
<dbReference type="InterPro" id="IPR045823">
    <property type="entry name" value="TetR_C_32"/>
</dbReference>
<dbReference type="InterPro" id="IPR050109">
    <property type="entry name" value="HTH-type_TetR-like_transc_reg"/>
</dbReference>
<feature type="region of interest" description="Disordered" evidence="3">
    <location>
        <begin position="1"/>
        <end position="31"/>
    </location>
</feature>
<dbReference type="Pfam" id="PF19344">
    <property type="entry name" value="TetR_C_32"/>
    <property type="match status" value="1"/>
</dbReference>
<dbReference type="OrthoDB" id="4542604at2"/>
<organism evidence="5 6">
    <name type="scientific">Cellulomonas bogoriensis 69B4 = DSM 16987</name>
    <dbReference type="NCBI Taxonomy" id="1386082"/>
    <lineage>
        <taxon>Bacteria</taxon>
        <taxon>Bacillati</taxon>
        <taxon>Actinomycetota</taxon>
        <taxon>Actinomycetes</taxon>
        <taxon>Micrococcales</taxon>
        <taxon>Cellulomonadaceae</taxon>
        <taxon>Cellulomonas</taxon>
    </lineage>
</organism>
<dbReference type="Proteomes" id="UP000054314">
    <property type="component" value="Unassembled WGS sequence"/>
</dbReference>
<comment type="caution">
    <text evidence="5">The sequence shown here is derived from an EMBL/GenBank/DDBJ whole genome shotgun (WGS) entry which is preliminary data.</text>
</comment>
<evidence type="ECO:0000256" key="1">
    <source>
        <dbReference type="ARBA" id="ARBA00023125"/>
    </source>
</evidence>
<name>A0A0A0C0S5_9CELL</name>
<dbReference type="AlphaFoldDB" id="A0A0A0C0S5"/>
<dbReference type="EMBL" id="AXCZ01000024">
    <property type="protein sequence ID" value="KGM13796.1"/>
    <property type="molecule type" value="Genomic_DNA"/>
</dbReference>